<dbReference type="PROSITE" id="PS00758">
    <property type="entry name" value="ARGE_DAPE_CPG2_1"/>
    <property type="match status" value="1"/>
</dbReference>
<accession>A0A4Q2DB47</accession>
<evidence type="ECO:0000313" key="3">
    <source>
        <dbReference type="EMBL" id="RXW16222.1"/>
    </source>
</evidence>
<dbReference type="EMBL" id="SDEE01000461">
    <property type="protein sequence ID" value="RXW16222.1"/>
    <property type="molecule type" value="Genomic_DNA"/>
</dbReference>
<feature type="compositionally biased region" description="Gly residues" evidence="2">
    <location>
        <begin position="11"/>
        <end position="27"/>
    </location>
</feature>
<protein>
    <submittedName>
        <fullName evidence="3">Uncharacterized protein</fullName>
    </submittedName>
</protein>
<comment type="caution">
    <text evidence="3">The sequence shown here is derived from an EMBL/GenBank/DDBJ whole genome shotgun (WGS) entry which is preliminary data.</text>
</comment>
<feature type="region of interest" description="Disordered" evidence="2">
    <location>
        <begin position="1"/>
        <end position="44"/>
    </location>
</feature>
<keyword evidence="4" id="KW-1185">Reference proteome</keyword>
<evidence type="ECO:0000256" key="2">
    <source>
        <dbReference type="SAM" id="MobiDB-lite"/>
    </source>
</evidence>
<organism evidence="3 4">
    <name type="scientific">Candolleomyces aberdarensis</name>
    <dbReference type="NCBI Taxonomy" id="2316362"/>
    <lineage>
        <taxon>Eukaryota</taxon>
        <taxon>Fungi</taxon>
        <taxon>Dikarya</taxon>
        <taxon>Basidiomycota</taxon>
        <taxon>Agaricomycotina</taxon>
        <taxon>Agaricomycetes</taxon>
        <taxon>Agaricomycetidae</taxon>
        <taxon>Agaricales</taxon>
        <taxon>Agaricineae</taxon>
        <taxon>Psathyrellaceae</taxon>
        <taxon>Candolleomyces</taxon>
    </lineage>
</organism>
<sequence length="378" mass="41403">MAFNPRHGHGDPGFGFNLGFGGAGRGGSPPPGPNHAYDPRTTEGLGHTALNYGHFLGQIPRGDDSHRIRGPSYAGPITKVSIKAGYYHITPFGAIAAMLEQAELEDDDSPVDEYDESTIEEDVKKMMRSPGVLGRAFRTRFHRSDDHRRDEEPEQGFPNGGLLLCAHQDVVPVDDSAEGPEATYVGDGNGWVVIPQNDKKNTVTLRLLGGTPAIVKTIDGREYIVFDDFNEQLMESAHSMHAFPYGYPGGHAYTGDGGADQHTKVDWTLEKVELDIEGVELDWAKHFEFEGRSMPLDHAVRVVNVDKPSEGWFLYPPTISIEDGTHNAARIAYGHLASISQIIAGDMRQKKLKLAEGYDAIALDSKKAKLLGNFHFGL</sequence>
<evidence type="ECO:0000313" key="4">
    <source>
        <dbReference type="Proteomes" id="UP000290288"/>
    </source>
</evidence>
<gene>
    <name evidence="3" type="ORF">EST38_g9627</name>
</gene>
<proteinExistence type="predicted"/>
<dbReference type="InterPro" id="IPR001261">
    <property type="entry name" value="ArgE/DapE_CS"/>
</dbReference>
<dbReference type="AlphaFoldDB" id="A0A4Q2DB47"/>
<name>A0A4Q2DB47_9AGAR</name>
<reference evidence="3 4" key="1">
    <citation type="submission" date="2019-01" db="EMBL/GenBank/DDBJ databases">
        <title>Draft genome sequence of Psathyrella aberdarensis IHI B618.</title>
        <authorList>
            <person name="Buettner E."/>
            <person name="Kellner H."/>
        </authorList>
    </citation>
    <scope>NUCLEOTIDE SEQUENCE [LARGE SCALE GENOMIC DNA]</scope>
    <source>
        <strain evidence="3 4">IHI B618</strain>
    </source>
</reference>
<keyword evidence="1" id="KW-0378">Hydrolase</keyword>
<dbReference type="Proteomes" id="UP000290288">
    <property type="component" value="Unassembled WGS sequence"/>
</dbReference>
<evidence type="ECO:0000256" key="1">
    <source>
        <dbReference type="ARBA" id="ARBA00022801"/>
    </source>
</evidence>